<comment type="cofactor">
    <cofactor evidence="12">
        <name>Fe(2+)</name>
        <dbReference type="ChEBI" id="CHEBI:29033"/>
    </cofactor>
</comment>
<sequence>MRGRGNFSAETNELILLVFSNHFPIAWGHISGLTQPTIPWTGRSLKASQTDGSSRNRPTTRQGGHGRPKRFDNRISSAGDLRRRWAGEYYLLLMPLFCFFLPTMIPIWLWNENAHVAWYACVFRFVLSLNCTWLVNSAAHMWGTKPYDKNISPVQNYYVSALAYGEGWHNYHHAFPWDYKTSEFSGYSFNFTTAFIDLFARLGWAYDLKTVNPDMIEKRAKRTGDGSHASTHGKKSSEQDTHNDHEGDIWGWDDKDMKESDRKMVVYYNRKSE</sequence>
<evidence type="ECO:0000256" key="12">
    <source>
        <dbReference type="RuleBase" id="RU000581"/>
    </source>
</evidence>
<feature type="region of interest" description="Disordered" evidence="13">
    <location>
        <begin position="220"/>
        <end position="254"/>
    </location>
</feature>
<dbReference type="PRINTS" id="PR00075">
    <property type="entry name" value="FACDDSATRASE"/>
</dbReference>
<evidence type="ECO:0000256" key="2">
    <source>
        <dbReference type="ARBA" id="ARBA00009295"/>
    </source>
</evidence>
<comment type="domain">
    <text evidence="12">The histidine box domains are involved in binding the catalytic metal ions.</text>
</comment>
<evidence type="ECO:0000256" key="13">
    <source>
        <dbReference type="SAM" id="MobiDB-lite"/>
    </source>
</evidence>
<dbReference type="OrthoDB" id="6623836at2759"/>
<gene>
    <name evidence="16" type="ORF">NTEN_LOCUS1497</name>
</gene>
<feature type="domain" description="Fatty acid desaturase" evidence="15">
    <location>
        <begin position="67"/>
        <end position="176"/>
    </location>
</feature>
<evidence type="ECO:0000256" key="4">
    <source>
        <dbReference type="ARBA" id="ARBA00022692"/>
    </source>
</evidence>
<evidence type="ECO:0000256" key="6">
    <source>
        <dbReference type="ARBA" id="ARBA00022989"/>
    </source>
</evidence>
<keyword evidence="11 12" id="KW-0275">Fatty acid biosynthesis</keyword>
<dbReference type="GO" id="GO:0005789">
    <property type="term" value="C:endoplasmic reticulum membrane"/>
    <property type="evidence" value="ECO:0007669"/>
    <property type="project" value="TreeGrafter"/>
</dbReference>
<accession>A0A6H5FZ41</accession>
<evidence type="ECO:0000256" key="10">
    <source>
        <dbReference type="ARBA" id="ARBA00023136"/>
    </source>
</evidence>
<comment type="subcellular location">
    <subcellularLocation>
        <location evidence="1">Membrane</location>
        <topology evidence="1">Multi-pass membrane protein</topology>
    </subcellularLocation>
</comment>
<evidence type="ECO:0000256" key="1">
    <source>
        <dbReference type="ARBA" id="ARBA00004141"/>
    </source>
</evidence>
<evidence type="ECO:0000256" key="5">
    <source>
        <dbReference type="ARBA" id="ARBA00022832"/>
    </source>
</evidence>
<keyword evidence="17" id="KW-1185">Reference proteome</keyword>
<evidence type="ECO:0000256" key="3">
    <source>
        <dbReference type="ARBA" id="ARBA00022516"/>
    </source>
</evidence>
<dbReference type="GO" id="GO:0004768">
    <property type="term" value="F:stearoyl-CoA 9-desaturase activity"/>
    <property type="evidence" value="ECO:0007669"/>
    <property type="project" value="TreeGrafter"/>
</dbReference>
<name>A0A6H5FZ41_9HEMI</name>
<evidence type="ECO:0000313" key="17">
    <source>
        <dbReference type="Proteomes" id="UP000479000"/>
    </source>
</evidence>
<evidence type="ECO:0000256" key="7">
    <source>
        <dbReference type="ARBA" id="ARBA00023002"/>
    </source>
</evidence>
<evidence type="ECO:0000256" key="11">
    <source>
        <dbReference type="ARBA" id="ARBA00023160"/>
    </source>
</evidence>
<feature type="compositionally biased region" description="Basic and acidic residues" evidence="13">
    <location>
        <begin position="235"/>
        <end position="254"/>
    </location>
</feature>
<feature type="region of interest" description="Disordered" evidence="13">
    <location>
        <begin position="44"/>
        <end position="74"/>
    </location>
</feature>
<protein>
    <recommendedName>
        <fullName evidence="15">Fatty acid desaturase domain-containing protein</fullName>
    </recommendedName>
</protein>
<keyword evidence="4 12" id="KW-0812">Transmembrane</keyword>
<dbReference type="CDD" id="cd03505">
    <property type="entry name" value="Delta9-FADS-like"/>
    <property type="match status" value="1"/>
</dbReference>
<dbReference type="AlphaFoldDB" id="A0A6H5FZ41"/>
<organism evidence="16 17">
    <name type="scientific">Nesidiocoris tenuis</name>
    <dbReference type="NCBI Taxonomy" id="355587"/>
    <lineage>
        <taxon>Eukaryota</taxon>
        <taxon>Metazoa</taxon>
        <taxon>Ecdysozoa</taxon>
        <taxon>Arthropoda</taxon>
        <taxon>Hexapoda</taxon>
        <taxon>Insecta</taxon>
        <taxon>Pterygota</taxon>
        <taxon>Neoptera</taxon>
        <taxon>Paraneoptera</taxon>
        <taxon>Hemiptera</taxon>
        <taxon>Heteroptera</taxon>
        <taxon>Panheteroptera</taxon>
        <taxon>Cimicomorpha</taxon>
        <taxon>Miridae</taxon>
        <taxon>Dicyphina</taxon>
        <taxon>Nesidiocoris</taxon>
    </lineage>
</organism>
<dbReference type="Proteomes" id="UP000479000">
    <property type="component" value="Unassembled WGS sequence"/>
</dbReference>
<keyword evidence="3 12" id="KW-0444">Lipid biosynthesis</keyword>
<keyword evidence="9" id="KW-0443">Lipid metabolism</keyword>
<dbReference type="EMBL" id="CADCXU010002334">
    <property type="protein sequence ID" value="CAA9994681.1"/>
    <property type="molecule type" value="Genomic_DNA"/>
</dbReference>
<dbReference type="InterPro" id="IPR005804">
    <property type="entry name" value="FA_desaturase_dom"/>
</dbReference>
<keyword evidence="6 14" id="KW-1133">Transmembrane helix</keyword>
<dbReference type="GO" id="GO:0005506">
    <property type="term" value="F:iron ion binding"/>
    <property type="evidence" value="ECO:0007669"/>
    <property type="project" value="TreeGrafter"/>
</dbReference>
<evidence type="ECO:0000256" key="9">
    <source>
        <dbReference type="ARBA" id="ARBA00023098"/>
    </source>
</evidence>
<feature type="compositionally biased region" description="Polar residues" evidence="13">
    <location>
        <begin position="46"/>
        <end position="62"/>
    </location>
</feature>
<dbReference type="InterPro" id="IPR015876">
    <property type="entry name" value="Acyl-CoA_DS"/>
</dbReference>
<proteinExistence type="inferred from homology"/>
<reference evidence="16 17" key="1">
    <citation type="submission" date="2020-02" db="EMBL/GenBank/DDBJ databases">
        <authorList>
            <person name="Ferguson B K."/>
        </authorList>
    </citation>
    <scope>NUCLEOTIDE SEQUENCE [LARGE SCALE GENOMIC DNA]</scope>
</reference>
<dbReference type="PANTHER" id="PTHR11351:SF98">
    <property type="entry name" value="RE43130P"/>
    <property type="match status" value="1"/>
</dbReference>
<keyword evidence="7 12" id="KW-0560">Oxidoreductase</keyword>
<keyword evidence="8" id="KW-0408">Iron</keyword>
<dbReference type="Pfam" id="PF00487">
    <property type="entry name" value="FA_desaturase"/>
    <property type="match status" value="1"/>
</dbReference>
<feature type="transmembrane region" description="Helical" evidence="14">
    <location>
        <begin position="89"/>
        <end position="110"/>
    </location>
</feature>
<dbReference type="GO" id="GO:0006636">
    <property type="term" value="P:unsaturated fatty acid biosynthetic process"/>
    <property type="evidence" value="ECO:0007669"/>
    <property type="project" value="TreeGrafter"/>
</dbReference>
<comment type="similarity">
    <text evidence="2 12">Belongs to the fatty acid desaturase type 1 family.</text>
</comment>
<dbReference type="PANTHER" id="PTHR11351">
    <property type="entry name" value="ACYL-COA DESATURASE"/>
    <property type="match status" value="1"/>
</dbReference>
<evidence type="ECO:0000259" key="15">
    <source>
        <dbReference type="Pfam" id="PF00487"/>
    </source>
</evidence>
<keyword evidence="5" id="KW-0276">Fatty acid metabolism</keyword>
<evidence type="ECO:0000256" key="8">
    <source>
        <dbReference type="ARBA" id="ARBA00023004"/>
    </source>
</evidence>
<evidence type="ECO:0000256" key="14">
    <source>
        <dbReference type="SAM" id="Phobius"/>
    </source>
</evidence>
<feature type="transmembrane region" description="Helical" evidence="14">
    <location>
        <begin position="116"/>
        <end position="135"/>
    </location>
</feature>
<evidence type="ECO:0000313" key="16">
    <source>
        <dbReference type="EMBL" id="CAA9994681.1"/>
    </source>
</evidence>
<keyword evidence="10 14" id="KW-0472">Membrane</keyword>